<dbReference type="Pfam" id="PF24545">
    <property type="entry name" value="Ig_TPPC8_1st"/>
    <property type="match status" value="1"/>
</dbReference>
<dbReference type="InterPro" id="IPR058541">
    <property type="entry name" value="Ig_TPPC8_1st"/>
</dbReference>
<accession>A0A401G7U7</accession>
<dbReference type="Proteomes" id="UP000287166">
    <property type="component" value="Unassembled WGS sequence"/>
</dbReference>
<evidence type="ECO:0000313" key="3">
    <source>
        <dbReference type="EMBL" id="GBE78241.1"/>
    </source>
</evidence>
<evidence type="ECO:0000313" key="4">
    <source>
        <dbReference type="Proteomes" id="UP000287166"/>
    </source>
</evidence>
<dbReference type="EMBL" id="BFAD01000001">
    <property type="protein sequence ID" value="GBE78241.1"/>
    <property type="molecule type" value="Genomic_DNA"/>
</dbReference>
<dbReference type="Pfam" id="PF12739">
    <property type="entry name" value="TRAPPC-Trs85"/>
    <property type="match status" value="1"/>
</dbReference>
<dbReference type="RefSeq" id="XP_027609154.1">
    <property type="nucleotide sequence ID" value="XM_027753353.1"/>
</dbReference>
<dbReference type="OrthoDB" id="203724at2759"/>
<reference evidence="3 4" key="1">
    <citation type="journal article" date="2018" name="Sci. Rep.">
        <title>Genome sequence of the cauliflower mushroom Sparassis crispa (Hanabiratake) and its association with beneficial usage.</title>
        <authorList>
            <person name="Kiyama R."/>
            <person name="Furutani Y."/>
            <person name="Kawaguchi K."/>
            <person name="Nakanishi T."/>
        </authorList>
    </citation>
    <scope>NUCLEOTIDE SEQUENCE [LARGE SCALE GENOMIC DNA]</scope>
</reference>
<dbReference type="InterPro" id="IPR024420">
    <property type="entry name" value="TRAPP_III_complex_Trs85"/>
</dbReference>
<sequence length="1395" mass="153896">MAPSLPSSLSPHICILSSPDLEEVFESSGLPPLPQILQSFAPLPQVTTRTISLTPVPHSSFALRFSDLVEIETATHEDDEQRAARTMDWMAARIAGRCSRWVDLMESQAASSKDSVWRDRTPWWEEVKRCVEGDHVPNSMEGWNHPVAVIIAVSTNAVNPLQALQDLHARAIDFPPWVDGTHLRYSLIVHPANSPLADPIAEALYNAVKKQYGLHSYLLPLALPTSPLPAPVPIPPPIPRLPTPSAYETPPLAPYTPLSGLTAPATPTLTMSPMPRSPRPSNLMADQRQPTPTPNTANASTLRLSERDIQQTGKFVREFVVMSLVPWMERCVVEWNETYSSSRRLPSRLFSSTRRLFGSSAPASPAPPTPNHGSNSSVSSMSSRFTHGPNNSVSSITSTSSFGTIIGGTVTQQRRLAEFATMLGDHKLAVTVWEALRKDSKGGSDVLPILLAPSPALALHASNALTALQSQPQLSSEAPALVQLRGLVYAVRWDISVDKVDFVGPVLEGERWLVQAAGSADEPPAALLLAHAAFLSERKGRRRRSALWYLSAADRLEKAGIKPLAMHFFRKAHHLYKTPPAAQISPSFWESEDKDPKDWRGFDDVLPGIEHELGRLMYTTGNTEGAVRYFLGLLRWCSLHPQLPSHSANGTASSEVKPVTTDKVYLEDFRVATKHFKTTERDQWEAAALQLPITFCQVKQTRVRFPGDAIEGDATEWDKKEEEWSAFWAPRGKEKLEKSGKAAVDETFWVDLVLHNSLNVEVTLSGLSVVVREKSAGDADPNDDLVNIEVVDDIVLEAKDTRTIPVSVKCRRPASLVITHAVYNFLDLLPATESLAIRGRRLHDTPLQRQTKAYAPDVPIQIEVEEAGQRLHVNFVDDRHLILGQGEYKHLKLSLTNSGTRSIRELWMLTGKDDEIWIDIQVPNGSDPSTSSPSFTEILHSSNSLAPRRPYCVSLEQIHKSSVLGPGENMQIPAVLHASHVAEQDLCILFIFREAEGAAFHCSRVIRHYEVRPVIHASASSRPSQSPDRSFVLNLEVENLTASNDIRLTQVTTMSGMWSCSPLSTQSVGPIPPHQVARLTLGATRWQGGSGSDPTIDFVSQKLRDVLSGNSPDTSEPPPIDLVCGHVSEDFTIRSVNVPSTRHFIRSCKRSQTAHLVASSHPYVPADSHHLIFPLHNPYSVDILVFWELPAQGRSGHVLISGITLGARHGALKEIVEEADSAKVKRSMYAETRRQRSEILRSIRDSEWNAEMNPVVVTVQDGRRVDHDFSKGPRHVSVAFTLRNLSLTHPSRIVLKLQSASAEPASSAALLPPQYAGRLTYRSTLAPSASHIFQVKLWVTRPGSYALDGWTVETDVGERANAGTSTGVWRTRHRYVQGPLADYRHSVTVVDVTPS</sequence>
<evidence type="ECO:0000259" key="2">
    <source>
        <dbReference type="Pfam" id="PF24545"/>
    </source>
</evidence>
<gene>
    <name evidence="3" type="ORF">SCP_0111240</name>
</gene>
<organism evidence="3 4">
    <name type="scientific">Sparassis crispa</name>
    <dbReference type="NCBI Taxonomy" id="139825"/>
    <lineage>
        <taxon>Eukaryota</taxon>
        <taxon>Fungi</taxon>
        <taxon>Dikarya</taxon>
        <taxon>Basidiomycota</taxon>
        <taxon>Agaricomycotina</taxon>
        <taxon>Agaricomycetes</taxon>
        <taxon>Polyporales</taxon>
        <taxon>Sparassidaceae</taxon>
        <taxon>Sparassis</taxon>
    </lineage>
</organism>
<protein>
    <recommendedName>
        <fullName evidence="2">TPPC8 first Ig-like domain-containing protein</fullName>
    </recommendedName>
</protein>
<dbReference type="InParanoid" id="A0A401G7U7"/>
<keyword evidence="4" id="KW-1185">Reference proteome</keyword>
<feature type="region of interest" description="Disordered" evidence="1">
    <location>
        <begin position="252"/>
        <end position="303"/>
    </location>
</feature>
<comment type="caution">
    <text evidence="3">The sequence shown here is derived from an EMBL/GenBank/DDBJ whole genome shotgun (WGS) entry which is preliminary data.</text>
</comment>
<dbReference type="PANTHER" id="PTHR12975">
    <property type="entry name" value="TRANSPORT PROTEIN TRAPP"/>
    <property type="match status" value="1"/>
</dbReference>
<feature type="compositionally biased region" description="Low complexity" evidence="1">
    <location>
        <begin position="374"/>
        <end position="383"/>
    </location>
</feature>
<dbReference type="GO" id="GO:1990072">
    <property type="term" value="C:TRAPPIII protein complex"/>
    <property type="evidence" value="ECO:0007669"/>
    <property type="project" value="TreeGrafter"/>
</dbReference>
<dbReference type="PANTHER" id="PTHR12975:SF6">
    <property type="entry name" value="TRAFFICKING PROTEIN PARTICLE COMPLEX SUBUNIT 8"/>
    <property type="match status" value="1"/>
</dbReference>
<name>A0A401G7U7_9APHY</name>
<dbReference type="GeneID" id="38775158"/>
<feature type="region of interest" description="Disordered" evidence="1">
    <location>
        <begin position="358"/>
        <end position="395"/>
    </location>
</feature>
<dbReference type="STRING" id="139825.A0A401G7U7"/>
<proteinExistence type="predicted"/>
<evidence type="ECO:0000256" key="1">
    <source>
        <dbReference type="SAM" id="MobiDB-lite"/>
    </source>
</evidence>
<feature type="domain" description="TPPC8 first Ig-like" evidence="2">
    <location>
        <begin position="740"/>
        <end position="877"/>
    </location>
</feature>